<sequence length="640" mass="72520">MFKKTLFLLFVGLLHQYNVHAQPGYKASEIPTPLLVRASAVIRNMETNVDMVATDQVIIRIRKTVTILNKNGEDMAGLVLSYNKSRTIKAVKGSVYDADGLLIKKITLSDFEDASAASDFSLYEDERIKHFTPSVNSYPYTVFYEYELRLKQNLVIPDWYANPYTDVAVQKSSYTFSCKTGEKLRMKAYNYAGKPLESSTPGMISYTWDVVNLPALKAEPYMSSGDNFLTYVKVAAENFSYYNTKGTYADWEGLGKWIYNDLIKSRQQLSPATIAEVRELVNGIDDPKEKARKIYQYVQDKTRYVSVQIGIGGYQPISAENVHYLGYGDCKGLVNYTQALLKAAGIPSLYCIVYAGSFKQNLDPEFASMNQANHIILCVPFEKDTTWLECTSQVTPFGYLGDFTDDRTVLACTESGGKLLHTPVLTAEMNSIKRRAQLTVDMQGNITGQMKTIFAGSNYDNDEELLTKPYADQLNLLKDIYDIDNINFEQLKIAQNKGSAWPLTTETCNITIPNYMVQSGNLSYLQLNIFNKTRSIPDLKERKLELYLNRGYSYEDELTFALPENLKIEYQPQNINMETVFGDYHALITFKDHTLIYKRILTGKTGKFPPKAYAEFADFINKAYIADQNKIVLTLASSKK</sequence>
<dbReference type="InterPro" id="IPR038765">
    <property type="entry name" value="Papain-like_cys_pep_sf"/>
</dbReference>
<dbReference type="Pfam" id="PF01841">
    <property type="entry name" value="Transglut_core"/>
    <property type="match status" value="1"/>
</dbReference>
<dbReference type="InterPro" id="IPR002931">
    <property type="entry name" value="Transglutaminase-like"/>
</dbReference>
<evidence type="ECO:0000313" key="4">
    <source>
        <dbReference type="EMBL" id="TDO24129.1"/>
    </source>
</evidence>
<evidence type="ECO:0000259" key="2">
    <source>
        <dbReference type="Pfam" id="PF01841"/>
    </source>
</evidence>
<dbReference type="Gene3D" id="2.60.40.3140">
    <property type="match status" value="1"/>
</dbReference>
<dbReference type="AlphaFoldDB" id="A0A4R6IPC1"/>
<gene>
    <name evidence="4" type="ORF">CLV32_0416</name>
</gene>
<dbReference type="RefSeq" id="WP_133551852.1">
    <property type="nucleotide sequence ID" value="NZ_SNWM01000001.1"/>
</dbReference>
<dbReference type="Gene3D" id="2.60.120.1130">
    <property type="match status" value="1"/>
</dbReference>
<dbReference type="EMBL" id="SNWM01000001">
    <property type="protein sequence ID" value="TDO24129.1"/>
    <property type="molecule type" value="Genomic_DNA"/>
</dbReference>
<organism evidence="4 5">
    <name type="scientific">Pedobacter duraquae</name>
    <dbReference type="NCBI Taxonomy" id="425511"/>
    <lineage>
        <taxon>Bacteria</taxon>
        <taxon>Pseudomonadati</taxon>
        <taxon>Bacteroidota</taxon>
        <taxon>Sphingobacteriia</taxon>
        <taxon>Sphingobacteriales</taxon>
        <taxon>Sphingobacteriaceae</taxon>
        <taxon>Pedobacter</taxon>
    </lineage>
</organism>
<keyword evidence="5" id="KW-1185">Reference proteome</keyword>
<dbReference type="SUPFAM" id="SSF54001">
    <property type="entry name" value="Cysteine proteinases"/>
    <property type="match status" value="1"/>
</dbReference>
<evidence type="ECO:0000259" key="3">
    <source>
        <dbReference type="Pfam" id="PF12969"/>
    </source>
</evidence>
<dbReference type="InterPro" id="IPR024618">
    <property type="entry name" value="DUF3857"/>
</dbReference>
<protein>
    <submittedName>
        <fullName evidence="4">Transglutaminase superfamily protein</fullName>
    </submittedName>
</protein>
<dbReference type="Proteomes" id="UP000295499">
    <property type="component" value="Unassembled WGS sequence"/>
</dbReference>
<feature type="signal peptide" evidence="1">
    <location>
        <begin position="1"/>
        <end position="21"/>
    </location>
</feature>
<keyword evidence="1" id="KW-0732">Signal</keyword>
<dbReference type="OrthoDB" id="8595007at2"/>
<evidence type="ECO:0000256" key="1">
    <source>
        <dbReference type="SAM" id="SignalP"/>
    </source>
</evidence>
<reference evidence="4 5" key="1">
    <citation type="submission" date="2019-03" db="EMBL/GenBank/DDBJ databases">
        <title>Genomic Encyclopedia of Archaeal and Bacterial Type Strains, Phase II (KMG-II): from individual species to whole genera.</title>
        <authorList>
            <person name="Goeker M."/>
        </authorList>
    </citation>
    <scope>NUCLEOTIDE SEQUENCE [LARGE SCALE GENOMIC DNA]</scope>
    <source>
        <strain evidence="4 5">DSM 19034</strain>
    </source>
</reference>
<dbReference type="Gene3D" id="3.10.620.30">
    <property type="match status" value="1"/>
</dbReference>
<comment type="caution">
    <text evidence="4">The sequence shown here is derived from an EMBL/GenBank/DDBJ whole genome shotgun (WGS) entry which is preliminary data.</text>
</comment>
<evidence type="ECO:0000313" key="5">
    <source>
        <dbReference type="Proteomes" id="UP000295499"/>
    </source>
</evidence>
<feature type="domain" description="Transglutaminase-like" evidence="2">
    <location>
        <begin position="278"/>
        <end position="387"/>
    </location>
</feature>
<name>A0A4R6IPC1_9SPHI</name>
<feature type="domain" description="DUF3857" evidence="3">
    <location>
        <begin position="58"/>
        <end position="216"/>
    </location>
</feature>
<proteinExistence type="predicted"/>
<feature type="chain" id="PRO_5020212657" evidence="1">
    <location>
        <begin position="22"/>
        <end position="640"/>
    </location>
</feature>
<dbReference type="Pfam" id="PF12969">
    <property type="entry name" value="DUF3857"/>
    <property type="match status" value="1"/>
</dbReference>
<accession>A0A4R6IPC1</accession>